<name>A0A7S8IEL4_9CHLR</name>
<keyword evidence="1" id="KW-1133">Transmembrane helix</keyword>
<dbReference type="EMBL" id="CP062983">
    <property type="protein sequence ID" value="QPC82574.1"/>
    <property type="molecule type" value="Genomic_DNA"/>
</dbReference>
<keyword evidence="1" id="KW-0812">Transmembrane</keyword>
<accession>A0A7S8IEL4</accession>
<reference evidence="2 3" key="1">
    <citation type="submission" date="2020-02" db="EMBL/GenBank/DDBJ databases">
        <authorList>
            <person name="Zheng R.K."/>
            <person name="Sun C.M."/>
        </authorList>
    </citation>
    <scope>NUCLEOTIDE SEQUENCE [LARGE SCALE GENOMIC DNA]</scope>
    <source>
        <strain evidence="3">rifampicinis</strain>
    </source>
</reference>
<keyword evidence="3" id="KW-1185">Reference proteome</keyword>
<proteinExistence type="predicted"/>
<feature type="transmembrane region" description="Helical" evidence="1">
    <location>
        <begin position="6"/>
        <end position="25"/>
    </location>
</feature>
<evidence type="ECO:0000313" key="2">
    <source>
        <dbReference type="EMBL" id="QPC82574.1"/>
    </source>
</evidence>
<organism evidence="2 3">
    <name type="scientific">Phototrophicus methaneseepsis</name>
    <dbReference type="NCBI Taxonomy" id="2710758"/>
    <lineage>
        <taxon>Bacteria</taxon>
        <taxon>Bacillati</taxon>
        <taxon>Chloroflexota</taxon>
        <taxon>Candidatus Thermofontia</taxon>
        <taxon>Phototrophicales</taxon>
        <taxon>Phototrophicaceae</taxon>
        <taxon>Phototrophicus</taxon>
    </lineage>
</organism>
<evidence type="ECO:0000313" key="3">
    <source>
        <dbReference type="Proteomes" id="UP000594468"/>
    </source>
</evidence>
<evidence type="ECO:0000256" key="1">
    <source>
        <dbReference type="SAM" id="Phobius"/>
    </source>
</evidence>
<keyword evidence="1" id="KW-0472">Membrane</keyword>
<sequence>MPNFWSIVGFFAFLALVLIATLMLLRLRQSPADFMPLTPIKPLITAYETPFWGQIPAETAYLTAFRQPGVHIRGNPTLAPPTKISQESVPIEDDSTAALLAPAPICYTSANSTLMCLGRVFNMGDVPLSDVRLHVSLLEDRNLLAEQTVISEQPIVMPGAFAPYRALFKDAPLGYDEIQAQVLRATLEASLRPELSVRDESATYIQGASDIGRYEIQATIVNPHAEPAENVRVTVTVLNDDDEIVGYRVLALSAPIVPNGIYPFMMDIIPLTTDTDLHYTLTVTAR</sequence>
<dbReference type="AlphaFoldDB" id="A0A7S8IEL4"/>
<dbReference type="KEGG" id="pmet:G4Y79_23275"/>
<dbReference type="Proteomes" id="UP000594468">
    <property type="component" value="Chromosome"/>
</dbReference>
<protein>
    <submittedName>
        <fullName evidence="2">Uncharacterized protein</fullName>
    </submittedName>
</protein>
<gene>
    <name evidence="2" type="ORF">G4Y79_23275</name>
</gene>